<evidence type="ECO:0000313" key="3">
    <source>
        <dbReference type="Proteomes" id="UP001432014"/>
    </source>
</evidence>
<dbReference type="RefSeq" id="WP_329498860.1">
    <property type="nucleotide sequence ID" value="NZ_CP108460.1"/>
</dbReference>
<evidence type="ECO:0000313" key="2">
    <source>
        <dbReference type="EMBL" id="WUS56392.1"/>
    </source>
</evidence>
<sequence>MLRHVIAPSRAFTQIANSHVWDESLSDSAFRLLVRALALPPARARATTVTELAAGLSGGRITADRARRQLTAAGLLHCARRRSATGQVRTESLVSNVPLDPAAAERLFAGHLADAAPGAGGRSPGAAAPRASGTALPAGGTPGQGKTSPHPVPPAAAEPAAPAPVPPGPPPGSQAADGDTAEAERVLLALRRSDPRLVLGAAEVARLLPLAAEWLARGVSPAGLLHALTAGLPGQVKCPAALIRCRLADTMPTAVRPLPLLDCADCERAFRPLGAERRCAPCRQQAATASAGAVGSGGRVGWRERLAAVAVE</sequence>
<protein>
    <recommendedName>
        <fullName evidence="4">DNA-binding protein</fullName>
    </recommendedName>
</protein>
<gene>
    <name evidence="2" type="ORF">OG469_13185</name>
</gene>
<feature type="compositionally biased region" description="Low complexity" evidence="1">
    <location>
        <begin position="124"/>
        <end position="138"/>
    </location>
</feature>
<dbReference type="Proteomes" id="UP001432014">
    <property type="component" value="Chromosome"/>
</dbReference>
<evidence type="ECO:0008006" key="4">
    <source>
        <dbReference type="Google" id="ProtNLM"/>
    </source>
</evidence>
<feature type="region of interest" description="Disordered" evidence="1">
    <location>
        <begin position="115"/>
        <end position="180"/>
    </location>
</feature>
<accession>A0ABZ1W6C5</accession>
<keyword evidence="3" id="KW-1185">Reference proteome</keyword>
<name>A0ABZ1W6C5_9ACTN</name>
<dbReference type="EMBL" id="CP108482">
    <property type="protein sequence ID" value="WUS56392.1"/>
    <property type="molecule type" value="Genomic_DNA"/>
</dbReference>
<organism evidence="2 3">
    <name type="scientific">Kitasatospora herbaricolor</name>
    <dbReference type="NCBI Taxonomy" id="68217"/>
    <lineage>
        <taxon>Bacteria</taxon>
        <taxon>Bacillati</taxon>
        <taxon>Actinomycetota</taxon>
        <taxon>Actinomycetes</taxon>
        <taxon>Kitasatosporales</taxon>
        <taxon>Streptomycetaceae</taxon>
        <taxon>Kitasatospora</taxon>
    </lineage>
</organism>
<evidence type="ECO:0000256" key="1">
    <source>
        <dbReference type="SAM" id="MobiDB-lite"/>
    </source>
</evidence>
<proteinExistence type="predicted"/>
<feature type="compositionally biased region" description="Pro residues" evidence="1">
    <location>
        <begin position="150"/>
        <end position="172"/>
    </location>
</feature>
<reference evidence="2 3" key="1">
    <citation type="submission" date="2022-10" db="EMBL/GenBank/DDBJ databases">
        <title>The complete genomes of actinobacterial strains from the NBC collection.</title>
        <authorList>
            <person name="Joergensen T.S."/>
            <person name="Alvarez Arevalo M."/>
            <person name="Sterndorff E.B."/>
            <person name="Faurdal D."/>
            <person name="Vuksanovic O."/>
            <person name="Mourched A.-S."/>
            <person name="Charusanti P."/>
            <person name="Shaw S."/>
            <person name="Blin K."/>
            <person name="Weber T."/>
        </authorList>
    </citation>
    <scope>NUCLEOTIDE SEQUENCE [LARGE SCALE GENOMIC DNA]</scope>
    <source>
        <strain evidence="2 3">NBC_01247</strain>
    </source>
</reference>